<evidence type="ECO:0000313" key="7">
    <source>
        <dbReference type="EMBL" id="KAI8579316.1"/>
    </source>
</evidence>
<dbReference type="Pfam" id="PF01472">
    <property type="entry name" value="PUA"/>
    <property type="match status" value="1"/>
</dbReference>
<evidence type="ECO:0000313" key="8">
    <source>
        <dbReference type="Proteomes" id="UP001206595"/>
    </source>
</evidence>
<dbReference type="GO" id="GO:0003723">
    <property type="term" value="F:RNA binding"/>
    <property type="evidence" value="ECO:0007669"/>
    <property type="project" value="UniProtKB-UniRule"/>
</dbReference>
<dbReference type="CDD" id="cd02440">
    <property type="entry name" value="AdoMet_MTases"/>
    <property type="match status" value="1"/>
</dbReference>
<keyword evidence="4 5" id="KW-0694">RNA-binding</keyword>
<dbReference type="CDD" id="cd21150">
    <property type="entry name" value="PUA_NSun6-like"/>
    <property type="match status" value="1"/>
</dbReference>
<gene>
    <name evidence="7" type="ORF">K450DRAFT_242658</name>
</gene>
<reference evidence="7" key="1">
    <citation type="submission" date="2021-06" db="EMBL/GenBank/DDBJ databases">
        <authorList>
            <consortium name="DOE Joint Genome Institute"/>
            <person name="Mondo S.J."/>
            <person name="Amses K.R."/>
            <person name="Simmons D.R."/>
            <person name="Longcore J.E."/>
            <person name="Seto K."/>
            <person name="Alves G.H."/>
            <person name="Bonds A.E."/>
            <person name="Quandt C.A."/>
            <person name="Davis W.J."/>
            <person name="Chang Y."/>
            <person name="Letcher P.M."/>
            <person name="Powell M.J."/>
            <person name="Kuo A."/>
            <person name="Labutti K."/>
            <person name="Pangilinan J."/>
            <person name="Andreopoulos W."/>
            <person name="Tritt A."/>
            <person name="Riley R."/>
            <person name="Hundley H."/>
            <person name="Johnson J."/>
            <person name="Lipzen A."/>
            <person name="Barry K."/>
            <person name="Berbee M.L."/>
            <person name="Buchler N.E."/>
            <person name="Grigoriev I.V."/>
            <person name="Spatafora J.W."/>
            <person name="Stajich J.E."/>
            <person name="James T.Y."/>
        </authorList>
    </citation>
    <scope>NUCLEOTIDE SEQUENCE</scope>
    <source>
        <strain evidence="7">AG</strain>
    </source>
</reference>
<comment type="caution">
    <text evidence="7">The sequence shown here is derived from an EMBL/GenBank/DDBJ whole genome shotgun (WGS) entry which is preliminary data.</text>
</comment>
<dbReference type="SUPFAM" id="SSF88697">
    <property type="entry name" value="PUA domain-like"/>
    <property type="match status" value="1"/>
</dbReference>
<dbReference type="InterPro" id="IPR036974">
    <property type="entry name" value="PUA_sf"/>
</dbReference>
<proteinExistence type="inferred from homology"/>
<dbReference type="EMBL" id="MU620921">
    <property type="protein sequence ID" value="KAI8579316.1"/>
    <property type="molecule type" value="Genomic_DNA"/>
</dbReference>
<dbReference type="Pfam" id="PF01189">
    <property type="entry name" value="Methyltr_RsmB-F"/>
    <property type="match status" value="1"/>
</dbReference>
<dbReference type="InterPro" id="IPR023267">
    <property type="entry name" value="RCMT"/>
</dbReference>
<name>A0AAD5HE88_UMBRA</name>
<dbReference type="InterPro" id="IPR015947">
    <property type="entry name" value="PUA-like_sf"/>
</dbReference>
<dbReference type="InterPro" id="IPR049560">
    <property type="entry name" value="MeTrfase_RsmB-F_NOP2_cat"/>
</dbReference>
<comment type="caution">
    <text evidence="5">Lacks conserved residue(s) required for the propagation of feature annotation.</text>
</comment>
<keyword evidence="1 5" id="KW-0489">Methyltransferase</keyword>
<dbReference type="InterPro" id="IPR001678">
    <property type="entry name" value="MeTrfase_RsmB-F_NOP2_dom"/>
</dbReference>
<dbReference type="InterPro" id="IPR029063">
    <property type="entry name" value="SAM-dependent_MTases_sf"/>
</dbReference>
<dbReference type="RefSeq" id="XP_051444320.1">
    <property type="nucleotide sequence ID" value="XM_051589293.1"/>
</dbReference>
<dbReference type="GO" id="GO:0001510">
    <property type="term" value="P:RNA methylation"/>
    <property type="evidence" value="ECO:0007669"/>
    <property type="project" value="InterPro"/>
</dbReference>
<dbReference type="PROSITE" id="PS50890">
    <property type="entry name" value="PUA"/>
    <property type="match status" value="1"/>
</dbReference>
<dbReference type="Gene3D" id="2.30.130.10">
    <property type="entry name" value="PUA domain"/>
    <property type="match status" value="1"/>
</dbReference>
<keyword evidence="3 5" id="KW-0949">S-adenosyl-L-methionine</keyword>
<dbReference type="PANTHER" id="PTHR22807">
    <property type="entry name" value="NOP2 YEAST -RELATED NOL1/NOP2/FMU SUN DOMAIN-CONTAINING"/>
    <property type="match status" value="1"/>
</dbReference>
<dbReference type="GO" id="GO:0008173">
    <property type="term" value="F:RNA methyltransferase activity"/>
    <property type="evidence" value="ECO:0007669"/>
    <property type="project" value="InterPro"/>
</dbReference>
<accession>A0AAD5HE88</accession>
<evidence type="ECO:0000256" key="2">
    <source>
        <dbReference type="ARBA" id="ARBA00022679"/>
    </source>
</evidence>
<reference evidence="7" key="2">
    <citation type="journal article" date="2022" name="Proc. Natl. Acad. Sci. U.S.A.">
        <title>Diploid-dominant life cycles characterize the early evolution of Fungi.</title>
        <authorList>
            <person name="Amses K.R."/>
            <person name="Simmons D.R."/>
            <person name="Longcore J.E."/>
            <person name="Mondo S.J."/>
            <person name="Seto K."/>
            <person name="Jeronimo G.H."/>
            <person name="Bonds A.E."/>
            <person name="Quandt C.A."/>
            <person name="Davis W.J."/>
            <person name="Chang Y."/>
            <person name="Federici B.A."/>
            <person name="Kuo A."/>
            <person name="LaButti K."/>
            <person name="Pangilinan J."/>
            <person name="Andreopoulos W."/>
            <person name="Tritt A."/>
            <person name="Riley R."/>
            <person name="Hundley H."/>
            <person name="Johnson J."/>
            <person name="Lipzen A."/>
            <person name="Barry K."/>
            <person name="Lang B.F."/>
            <person name="Cuomo C.A."/>
            <person name="Buchler N.E."/>
            <person name="Grigoriev I.V."/>
            <person name="Spatafora J.W."/>
            <person name="Stajich J.E."/>
            <person name="James T.Y."/>
        </authorList>
    </citation>
    <scope>NUCLEOTIDE SEQUENCE</scope>
    <source>
        <strain evidence="7">AG</strain>
    </source>
</reference>
<feature type="domain" description="SAM-dependent MTase RsmB/NOP-type" evidence="6">
    <location>
        <begin position="51"/>
        <end position="361"/>
    </location>
</feature>
<sequence length="363" mass="39820">MLEDVLYLPVIEALSIEKPQKEITIDTSTATAVLRGADIFAPGILAVESNVNVDDKVAIMVDLEKKCLRGYSEKFQGLKFHVGNGILKKPRRAIFSKPSSELSGDGVFMVEPLYRTCGIPLGLSHLVFLQNITSTLTTRLLDVEPSHIILDMCASPGGKTVHIASMLRGNGFVIALDKNKYKIDRIRKNAQLCGVESQVRTYAQNSTKLEGDLEPQNYKGLPGQGFAANVFDRIMLDPPCTGFGQRPTFSTTKDVQEVRSFRESQPAYQVRLMAQAVRLLKSGGTMIYSTCTLNPHENEAVVAWCLKNYADMELLTPDTILGGPGLAGYGLEADACSKVQRFDPVNNPETVGFFIAKLRKIAS</sequence>
<dbReference type="Gene3D" id="3.40.50.150">
    <property type="entry name" value="Vaccinia Virus protein VP39"/>
    <property type="match status" value="1"/>
</dbReference>
<dbReference type="Proteomes" id="UP001206595">
    <property type="component" value="Unassembled WGS sequence"/>
</dbReference>
<dbReference type="PANTHER" id="PTHR22807:SF34">
    <property type="entry name" value="TRNA (CYTOSINE(72)-C(5))-METHYLTRANSFERASE NSUN6"/>
    <property type="match status" value="1"/>
</dbReference>
<keyword evidence="2 5" id="KW-0808">Transferase</keyword>
<dbReference type="PROSITE" id="PS51686">
    <property type="entry name" value="SAM_MT_RSMB_NOP"/>
    <property type="match status" value="1"/>
</dbReference>
<dbReference type="AlphaFoldDB" id="A0AAD5HE88"/>
<evidence type="ECO:0000256" key="1">
    <source>
        <dbReference type="ARBA" id="ARBA00022603"/>
    </source>
</evidence>
<evidence type="ECO:0000256" key="4">
    <source>
        <dbReference type="ARBA" id="ARBA00022884"/>
    </source>
</evidence>
<protein>
    <recommendedName>
        <fullName evidence="6">SAM-dependent MTase RsmB/NOP-type domain-containing protein</fullName>
    </recommendedName>
</protein>
<evidence type="ECO:0000256" key="5">
    <source>
        <dbReference type="PROSITE-ProRule" id="PRU01023"/>
    </source>
</evidence>
<keyword evidence="8" id="KW-1185">Reference proteome</keyword>
<evidence type="ECO:0000256" key="3">
    <source>
        <dbReference type="ARBA" id="ARBA00022691"/>
    </source>
</evidence>
<feature type="active site" description="Nucleophile" evidence="5">
    <location>
        <position position="291"/>
    </location>
</feature>
<evidence type="ECO:0000259" key="6">
    <source>
        <dbReference type="PROSITE" id="PS51686"/>
    </source>
</evidence>
<dbReference type="PRINTS" id="PR02008">
    <property type="entry name" value="RCMTFAMILY"/>
</dbReference>
<feature type="binding site" evidence="5">
    <location>
        <position position="177"/>
    </location>
    <ligand>
        <name>S-adenosyl-L-methionine</name>
        <dbReference type="ChEBI" id="CHEBI:59789"/>
    </ligand>
</feature>
<dbReference type="InterPro" id="IPR002478">
    <property type="entry name" value="PUA"/>
</dbReference>
<comment type="similarity">
    <text evidence="5">Belongs to the class I-like SAM-binding methyltransferase superfamily. RsmB/NOP family.</text>
</comment>
<feature type="binding site" evidence="5">
    <location>
        <position position="237"/>
    </location>
    <ligand>
        <name>S-adenosyl-L-methionine</name>
        <dbReference type="ChEBI" id="CHEBI:59789"/>
    </ligand>
</feature>
<organism evidence="7 8">
    <name type="scientific">Umbelopsis ramanniana AG</name>
    <dbReference type="NCBI Taxonomy" id="1314678"/>
    <lineage>
        <taxon>Eukaryota</taxon>
        <taxon>Fungi</taxon>
        <taxon>Fungi incertae sedis</taxon>
        <taxon>Mucoromycota</taxon>
        <taxon>Mucoromycotina</taxon>
        <taxon>Umbelopsidomycetes</taxon>
        <taxon>Umbelopsidales</taxon>
        <taxon>Umbelopsidaceae</taxon>
        <taxon>Umbelopsis</taxon>
    </lineage>
</organism>
<dbReference type="GeneID" id="75914638"/>
<dbReference type="SUPFAM" id="SSF53335">
    <property type="entry name" value="S-adenosyl-L-methionine-dependent methyltransferases"/>
    <property type="match status" value="1"/>
</dbReference>